<reference evidence="2 3" key="1">
    <citation type="submission" date="2016-06" db="EMBL/GenBank/DDBJ databases">
        <title>Comparative genomics of the ectomycorrhizal sister species Rhizopogon vinicolor and Rhizopogon vesiculosus (Basidiomycota: Boletales) reveals a divergence of the mating type B locus.</title>
        <authorList>
            <consortium name="DOE Joint Genome Institute"/>
            <person name="Mujic A.B."/>
            <person name="Kuo A."/>
            <person name="Tritt A."/>
            <person name="Lipzen A."/>
            <person name="Chen C."/>
            <person name="Johnson J."/>
            <person name="Sharma A."/>
            <person name="Barry K."/>
            <person name="Grigoriev I.V."/>
            <person name="Spatafora J.W."/>
        </authorList>
    </citation>
    <scope>NUCLEOTIDE SEQUENCE [LARGE SCALE GENOMIC DNA]</scope>
    <source>
        <strain evidence="2 3">AM-OR11-026</strain>
    </source>
</reference>
<accession>A0A1B7MTC6</accession>
<name>A0A1B7MTC6_9AGAM</name>
<dbReference type="Proteomes" id="UP000092154">
    <property type="component" value="Unassembled WGS sequence"/>
</dbReference>
<dbReference type="OrthoDB" id="3268221at2759"/>
<evidence type="ECO:0000313" key="3">
    <source>
        <dbReference type="Proteomes" id="UP000092154"/>
    </source>
</evidence>
<dbReference type="EMBL" id="KV448462">
    <property type="protein sequence ID" value="OAX35845.1"/>
    <property type="molecule type" value="Genomic_DNA"/>
</dbReference>
<protein>
    <submittedName>
        <fullName evidence="2">Uncharacterized protein</fullName>
    </submittedName>
</protein>
<evidence type="ECO:0000313" key="2">
    <source>
        <dbReference type="EMBL" id="OAX35845.1"/>
    </source>
</evidence>
<proteinExistence type="predicted"/>
<feature type="region of interest" description="Disordered" evidence="1">
    <location>
        <begin position="1"/>
        <end position="88"/>
    </location>
</feature>
<dbReference type="InParanoid" id="A0A1B7MTC6"/>
<sequence length="88" mass="10021">MPSQALWPAGFMPITPPSSMERDSQHYRSRSREPDDHYQMSPIHEGVMYSDTPLRARSSHGHRRSKESERSSSPAPLQRPISLFSDLG</sequence>
<dbReference type="AlphaFoldDB" id="A0A1B7MTC6"/>
<feature type="non-terminal residue" evidence="2">
    <location>
        <position position="88"/>
    </location>
</feature>
<evidence type="ECO:0000256" key="1">
    <source>
        <dbReference type="SAM" id="MobiDB-lite"/>
    </source>
</evidence>
<feature type="compositionally biased region" description="Basic and acidic residues" evidence="1">
    <location>
        <begin position="20"/>
        <end position="38"/>
    </location>
</feature>
<organism evidence="2 3">
    <name type="scientific">Rhizopogon vinicolor AM-OR11-026</name>
    <dbReference type="NCBI Taxonomy" id="1314800"/>
    <lineage>
        <taxon>Eukaryota</taxon>
        <taxon>Fungi</taxon>
        <taxon>Dikarya</taxon>
        <taxon>Basidiomycota</taxon>
        <taxon>Agaricomycotina</taxon>
        <taxon>Agaricomycetes</taxon>
        <taxon>Agaricomycetidae</taxon>
        <taxon>Boletales</taxon>
        <taxon>Suillineae</taxon>
        <taxon>Rhizopogonaceae</taxon>
        <taxon>Rhizopogon</taxon>
    </lineage>
</organism>
<keyword evidence="3" id="KW-1185">Reference proteome</keyword>
<gene>
    <name evidence="2" type="ORF">K503DRAFT_773067</name>
</gene>